<organism evidence="1 2">
    <name type="scientific">Golovinomyces cichoracearum</name>
    <dbReference type="NCBI Taxonomy" id="62708"/>
    <lineage>
        <taxon>Eukaryota</taxon>
        <taxon>Fungi</taxon>
        <taxon>Dikarya</taxon>
        <taxon>Ascomycota</taxon>
        <taxon>Pezizomycotina</taxon>
        <taxon>Leotiomycetes</taxon>
        <taxon>Erysiphales</taxon>
        <taxon>Erysiphaceae</taxon>
        <taxon>Golovinomyces</taxon>
    </lineage>
</organism>
<dbReference type="EMBL" id="MCBQ01005917">
    <property type="protein sequence ID" value="RKF79045.1"/>
    <property type="molecule type" value="Genomic_DNA"/>
</dbReference>
<proteinExistence type="predicted"/>
<comment type="caution">
    <text evidence="1">The sequence shown here is derived from an EMBL/GenBank/DDBJ whole genome shotgun (WGS) entry which is preliminary data.</text>
</comment>
<dbReference type="Proteomes" id="UP000283383">
    <property type="component" value="Unassembled WGS sequence"/>
</dbReference>
<evidence type="ECO:0000313" key="1">
    <source>
        <dbReference type="EMBL" id="RKF79045.1"/>
    </source>
</evidence>
<keyword evidence="2" id="KW-1185">Reference proteome</keyword>
<reference evidence="1 2" key="1">
    <citation type="journal article" date="2018" name="BMC Genomics">
        <title>Comparative genome analyses reveal sequence features reflecting distinct modes of host-adaptation between dicot and monocot powdery mildew.</title>
        <authorList>
            <person name="Wu Y."/>
            <person name="Ma X."/>
            <person name="Pan Z."/>
            <person name="Kale S.D."/>
            <person name="Song Y."/>
            <person name="King H."/>
            <person name="Zhang Q."/>
            <person name="Presley C."/>
            <person name="Deng X."/>
            <person name="Wei C.I."/>
            <person name="Xiao S."/>
        </authorList>
    </citation>
    <scope>NUCLEOTIDE SEQUENCE [LARGE SCALE GENOMIC DNA]</scope>
    <source>
        <strain evidence="1">UMSG3</strain>
    </source>
</reference>
<dbReference type="AlphaFoldDB" id="A0A420IWZ5"/>
<sequence length="100" mass="11279">MKVAGPEKNPISEKAENKMIFLNSFDKIAGCYISEFAGEHEDIELDNNIEWQTLFEEPDEINLNIDQDSYLLLSDAASVTTENGRKLLARPADKFLLITS</sequence>
<protein>
    <submittedName>
        <fullName evidence="1">Uncharacterized protein</fullName>
    </submittedName>
</protein>
<accession>A0A420IWZ5</accession>
<name>A0A420IWZ5_9PEZI</name>
<evidence type="ECO:0000313" key="2">
    <source>
        <dbReference type="Proteomes" id="UP000283383"/>
    </source>
</evidence>
<gene>
    <name evidence="1" type="ORF">GcM3_059031</name>
</gene>